<organism evidence="2">
    <name type="scientific">Pseudomonas iranensis</name>
    <dbReference type="NCBI Taxonomy" id="2745503"/>
    <lineage>
        <taxon>Bacteria</taxon>
        <taxon>Pseudomonadati</taxon>
        <taxon>Pseudomonadota</taxon>
        <taxon>Gammaproteobacteria</taxon>
        <taxon>Pseudomonadales</taxon>
        <taxon>Pseudomonadaceae</taxon>
        <taxon>Pseudomonas</taxon>
    </lineage>
</organism>
<feature type="compositionally biased region" description="Low complexity" evidence="1">
    <location>
        <begin position="715"/>
        <end position="731"/>
    </location>
</feature>
<feature type="region of interest" description="Disordered" evidence="1">
    <location>
        <begin position="1265"/>
        <end position="1297"/>
    </location>
</feature>
<feature type="region of interest" description="Disordered" evidence="1">
    <location>
        <begin position="671"/>
        <end position="690"/>
    </location>
</feature>
<dbReference type="Pfam" id="PF13332">
    <property type="entry name" value="Fil_haemagg_2"/>
    <property type="match status" value="5"/>
</dbReference>
<reference evidence="2" key="1">
    <citation type="submission" date="2024-05" db="EMBL/GenBank/DDBJ databases">
        <title>Draft genome sequence of Pseudomonas iranensis M7D1.</title>
        <authorList>
            <person name="Miller S.L."/>
            <person name="Nsubuga A."/>
            <person name="Lu N."/>
            <person name="King J."/>
            <person name="Shears P."/>
            <person name="Lawson P.A."/>
        </authorList>
    </citation>
    <scope>NUCLEOTIDE SEQUENCE</scope>
    <source>
        <strain evidence="2">M7D1</strain>
    </source>
</reference>
<dbReference type="EMBL" id="CP157354">
    <property type="protein sequence ID" value="XBL97052.1"/>
    <property type="molecule type" value="Genomic_DNA"/>
</dbReference>
<sequence>MLVPVLYLAQANNRLAPNGALIAGNDINLIAGQDLNNVGTLRATNNLSATAGNNLVNSGLIEAGNRLDLLATNNLINAAGGIISGRDVSITATEGDLINERNVIQSQTTFGGTTLQRSYLDTAARIEAANNLSLTAGRDVSNLGSEFKSIGDTTIKAGRDVNITALEQHDGLSIGSHSRTSTVVQNGAVVDVGGNLKVNAGRDITAIASQIAAQRDITMAATGDLTLSSAANEQHTYNKSKKVTTSTDKITQVSTTVHSGGNVSLSAGNDMEIVASRIEGAGDVDIDAGRDLLVTSAKDEDASSYLKKSKGSSGRRKTTQKESYDSTNVASVIEAGRNLTVNASLSDKGGVSLEGGHDVTVIGSQLKAGNNLVLGALNNVSVLSATDEHSDFSKTTKKGSFGLSKSGKTTVNSSTIQIASELEAGNDIVVASGKDFLLQASTAAAGNDVEFRSGLVDDTGDINLISANDTDYRRSEAYKKKTGLSVSGGFLSLSSAKEAGRQGQGSTSVGSMVVAGRDTILSAERDINVLGSGIDAGRHVNMDAGRDVNVMAASDERAEQAWSKSKRAGIGISSDDNGVGFFAGAEGLKEKNRLEQKTGAASQISAGQDLAINAKRDINQIGSDLQANNDIDLNAGRNINIDAERETLLVEQQRENESNGLGVRIDHNYGQTKDAVNGAGKGEDNVSKGSSTLKAVDGISQFLNGPTADVKFGNSKQSSSQQTFEQSSRSSTLNAGQDLNLNAKNDVTVKGAKFLAGRDINVAGRDVTFDVAKGGVSQDSTQRESWGGIHGGTSGGFKIGIGGSYGIATEDGSHGTSTPTQLGAGRDVNLQADHDLNLIGTQVSAKRDIELNAVNDLNIRSAQNDSSNDSNRHNGGGEVGLVFGSEGVGVYASVSMGKGDLEREGNRQQEAYLYAGDKLGFTSGKDTNIDGATLRGDEVNGRVGGDLNVSSVADTGKVKGKEFDISVTATFGPGAGVSGSVGYGQTTGKTNWIEQQTSITGKSKVDIRTENHTQLDGALIAADNGNLKLDTGTLGFSDIAGTDKEHGYYLNVGGSYTAGKGSGAQDGSQVGKGKEGETGWSVNGWKYDKDREQIVRGTVGAGEIVVRQDAETGKDSTVGLNRDVDKGYEITKDKESRTDLYVSKSSLEAVADPSGTLKDWAEKIENYGDATQGSIEAALSLVTGPVNLVGQAWKNLQAQRVSLDDVPAQARATFGDDLALNIAKNFVRNGIDPGAINDLQEKNIAVIQTYVGVLDEFTRQQTCPGPGACDANSDGPKQSESDKPSENHGNGLPDWAKELIPTTPGGKLLAETERLQVMLDKLPKEQAQLVALGIQAAMGPAKMAVGLAGNVLIAKLFGDKIDAAKDSVAKAIASKLSGEDQDDLESSDYLFKYMFEAGETQQQGDIYVRGATTLLNIALGTAANMAGAAAGKVFNVAGTKGVIKASETIGQPVEAVIGGRKRLLRVDIEPNGKLQIQSGGGKDSIVDFRPDLSKPLAPQINAFFKRLPKSARDQLIRNAEKGLKRLQETGNM</sequence>
<feature type="compositionally biased region" description="Basic and acidic residues" evidence="1">
    <location>
        <begin position="1277"/>
        <end position="1286"/>
    </location>
</feature>
<feature type="compositionally biased region" description="Basic residues" evidence="1">
    <location>
        <begin position="307"/>
        <end position="318"/>
    </location>
</feature>
<evidence type="ECO:0000256" key="1">
    <source>
        <dbReference type="SAM" id="MobiDB-lite"/>
    </source>
</evidence>
<evidence type="ECO:0000313" key="2">
    <source>
        <dbReference type="EMBL" id="XBL97052.1"/>
    </source>
</evidence>
<name>A0AAU7EZL2_9PSED</name>
<feature type="region of interest" description="Disordered" evidence="1">
    <location>
        <begin position="305"/>
        <end position="326"/>
    </location>
</feature>
<proteinExistence type="predicted"/>
<dbReference type="GO" id="GO:0003824">
    <property type="term" value="F:catalytic activity"/>
    <property type="evidence" value="ECO:0007669"/>
    <property type="project" value="UniProtKB-ARBA"/>
</dbReference>
<gene>
    <name evidence="2" type="ORF">ABHN08_03505</name>
</gene>
<protein>
    <submittedName>
        <fullName evidence="2">Hemagglutinin repeat-containing protein</fullName>
    </submittedName>
</protein>
<dbReference type="InterPro" id="IPR025157">
    <property type="entry name" value="Hemagglutinin_rpt"/>
</dbReference>
<feature type="region of interest" description="Disordered" evidence="1">
    <location>
        <begin position="713"/>
        <end position="737"/>
    </location>
</feature>
<accession>A0AAU7EZL2</accession>